<dbReference type="InterPro" id="IPR028098">
    <property type="entry name" value="Glyco_trans_4-like_N"/>
</dbReference>
<dbReference type="EMBL" id="JAAOCD010000002">
    <property type="protein sequence ID" value="NHK97944.1"/>
    <property type="molecule type" value="Genomic_DNA"/>
</dbReference>
<reference evidence="2 3" key="1">
    <citation type="submission" date="2020-03" db="EMBL/GenBank/DDBJ databases">
        <title>Rubrivivax benzoatilyticus JA2 (sequenced after 10 years sub-culturing).</title>
        <authorList>
            <person name="Gupta D."/>
            <person name="Chintalapati S."/>
            <person name="Chintalapati V.R."/>
        </authorList>
    </citation>
    <scope>NUCLEOTIDE SEQUENCE [LARGE SCALE GENOMIC DNA]</scope>
    <source>
        <strain evidence="2 3">JA2-Mal</strain>
    </source>
</reference>
<feature type="domain" description="Glycosyltransferase subfamily 4-like N-terminal" evidence="1">
    <location>
        <begin position="17"/>
        <end position="198"/>
    </location>
</feature>
<protein>
    <submittedName>
        <fullName evidence="2">Glycosyltransferase family 4 protein</fullName>
    </submittedName>
</protein>
<dbReference type="RefSeq" id="WP_009856521.1">
    <property type="nucleotide sequence ID" value="NZ_JAAOCD010000002.1"/>
</dbReference>
<dbReference type="Pfam" id="PF13439">
    <property type="entry name" value="Glyco_transf_4"/>
    <property type="match status" value="1"/>
</dbReference>
<comment type="caution">
    <text evidence="2">The sequence shown here is derived from an EMBL/GenBank/DDBJ whole genome shotgun (WGS) entry which is preliminary data.</text>
</comment>
<dbReference type="SUPFAM" id="SSF53756">
    <property type="entry name" value="UDP-Glycosyltransferase/glycogen phosphorylase"/>
    <property type="match status" value="1"/>
</dbReference>
<evidence type="ECO:0000259" key="1">
    <source>
        <dbReference type="Pfam" id="PF13439"/>
    </source>
</evidence>
<dbReference type="Gene3D" id="3.40.50.2000">
    <property type="entry name" value="Glycogen Phosphorylase B"/>
    <property type="match status" value="2"/>
</dbReference>
<proteinExistence type="predicted"/>
<gene>
    <name evidence="2" type="ORF">G7087_06105</name>
</gene>
<sequence>MKIVTLSTYPVSEPRHGGQHRLANIAREFRRAGHEVHCMGIVGGEGMPPEEGFLPFPSRAVLGQYIENAWLMEDWALGRWAADDFGGFAALSAIVPPDVDVIHIEQPWLFAFAQRLREHARRRIHLIYGSANVEHRLKQEILTPILGAEHAKRCAELVLDCEVNALRAADAVCAVSEADAEWSRTYSRGPLILAPNGVAERSFSFEDVKAANQHTGHHKYALYCASGHPPNVVGFYDLFGEGLGCLAPTDRLVVAGGAGPAILEDPRTRFTPGLQRHLIAAGLVSETVLAALLGHAHAIILPITQGGGTNLKTAEALWSGCHVVATSVAMRGFEAFADAPGVSVEDETSRFRTAVREAMTAPPLQLEAHEQKRRRAVLWEECLRPWVQHVGGIGA</sequence>
<organism evidence="2 3">
    <name type="scientific">Rubrivivax benzoatilyticus</name>
    <dbReference type="NCBI Taxonomy" id="316997"/>
    <lineage>
        <taxon>Bacteria</taxon>
        <taxon>Pseudomonadati</taxon>
        <taxon>Pseudomonadota</taxon>
        <taxon>Betaproteobacteria</taxon>
        <taxon>Burkholderiales</taxon>
        <taxon>Sphaerotilaceae</taxon>
        <taxon>Rubrivivax</taxon>
    </lineage>
</organism>
<evidence type="ECO:0000313" key="3">
    <source>
        <dbReference type="Proteomes" id="UP000802098"/>
    </source>
</evidence>
<keyword evidence="3" id="KW-1185">Reference proteome</keyword>
<dbReference type="Pfam" id="PF13692">
    <property type="entry name" value="Glyco_trans_1_4"/>
    <property type="match status" value="1"/>
</dbReference>
<dbReference type="Proteomes" id="UP000802098">
    <property type="component" value="Unassembled WGS sequence"/>
</dbReference>
<evidence type="ECO:0000313" key="2">
    <source>
        <dbReference type="EMBL" id="NHK97944.1"/>
    </source>
</evidence>
<name>A0ABX0HX42_9BURK</name>
<accession>A0ABX0HX42</accession>